<dbReference type="PRINTS" id="PR00038">
    <property type="entry name" value="HTHLUXR"/>
</dbReference>
<reference evidence="5 6" key="1">
    <citation type="submission" date="2019-09" db="EMBL/GenBank/DDBJ databases">
        <authorList>
            <person name="Vacheron J."/>
            <person name="Dubost A."/>
            <person name="Prigent-Combaret C."/>
            <person name="Muller D."/>
        </authorList>
    </citation>
    <scope>NUCLEOTIDE SEQUENCE [LARGE SCALE GENOMIC DNA]</scope>
    <source>
        <strain evidence="5 6">JV497</strain>
    </source>
</reference>
<evidence type="ECO:0000256" key="3">
    <source>
        <dbReference type="ARBA" id="ARBA00023163"/>
    </source>
</evidence>
<keyword evidence="3" id="KW-0804">Transcription</keyword>
<dbReference type="EMBL" id="VWPC01000012">
    <property type="protein sequence ID" value="KAA5841971.1"/>
    <property type="molecule type" value="Genomic_DNA"/>
</dbReference>
<dbReference type="InterPro" id="IPR036388">
    <property type="entry name" value="WH-like_DNA-bd_sf"/>
</dbReference>
<dbReference type="Gene3D" id="1.10.10.10">
    <property type="entry name" value="Winged helix-like DNA-binding domain superfamily/Winged helix DNA-binding domain"/>
    <property type="match status" value="1"/>
</dbReference>
<name>A0AB34C5Q0_9PSED</name>
<dbReference type="InterPro" id="IPR016032">
    <property type="entry name" value="Sig_transdc_resp-reg_C-effctor"/>
</dbReference>
<dbReference type="SUPFAM" id="SSF46894">
    <property type="entry name" value="C-terminal effector domain of the bipartite response regulators"/>
    <property type="match status" value="1"/>
</dbReference>
<dbReference type="GO" id="GO:0006355">
    <property type="term" value="P:regulation of DNA-templated transcription"/>
    <property type="evidence" value="ECO:0007669"/>
    <property type="project" value="InterPro"/>
</dbReference>
<dbReference type="AlphaFoldDB" id="A0AB34C5Q0"/>
<protein>
    <submittedName>
        <fullName evidence="5">Helix-turn-helix transcriptional regulator</fullName>
    </submittedName>
</protein>
<dbReference type="InterPro" id="IPR000792">
    <property type="entry name" value="Tscrpt_reg_LuxR_C"/>
</dbReference>
<evidence type="ECO:0000256" key="2">
    <source>
        <dbReference type="ARBA" id="ARBA00023125"/>
    </source>
</evidence>
<evidence type="ECO:0000256" key="1">
    <source>
        <dbReference type="ARBA" id="ARBA00023015"/>
    </source>
</evidence>
<dbReference type="Proteomes" id="UP000323924">
    <property type="component" value="Unassembled WGS sequence"/>
</dbReference>
<keyword evidence="1" id="KW-0805">Transcription regulation</keyword>
<proteinExistence type="predicted"/>
<gene>
    <name evidence="5" type="ORF">F2A38_15660</name>
</gene>
<dbReference type="PANTHER" id="PTHR44688:SF16">
    <property type="entry name" value="DNA-BINDING TRANSCRIPTIONAL ACTIVATOR DEVR_DOSR"/>
    <property type="match status" value="1"/>
</dbReference>
<comment type="caution">
    <text evidence="5">The sequence shown here is derived from an EMBL/GenBank/DDBJ whole genome shotgun (WGS) entry which is preliminary data.</text>
</comment>
<evidence type="ECO:0000259" key="4">
    <source>
        <dbReference type="PROSITE" id="PS50043"/>
    </source>
</evidence>
<sequence>MALNQILSLQEVVNWNMVLASLFDRQLENGLPGLLSDAMKHFIEHDTFILKAYDHGSDLPIIISHDIPAHRHYQYFENYFASAYKEDPLLDKLRYDGTGSVIQINASTCALKNSAYYRTYYEDLHLHDEIDILLPVAPRQSLVLSIGRRGGVAHEDELATLSSVYPLIECLLKNFWKQRSAKQDLVPHSIETRLARFGEDLLTVREREITRWMLQGKCTKEIARLLEISAQTVKVHRRNIYAKLGVNTELQLCSLFAATVLPSPYVGNAKHVA</sequence>
<dbReference type="GO" id="GO:0003677">
    <property type="term" value="F:DNA binding"/>
    <property type="evidence" value="ECO:0007669"/>
    <property type="project" value="UniProtKB-KW"/>
</dbReference>
<keyword evidence="2" id="KW-0238">DNA-binding</keyword>
<dbReference type="PROSITE" id="PS00622">
    <property type="entry name" value="HTH_LUXR_1"/>
    <property type="match status" value="1"/>
</dbReference>
<dbReference type="PANTHER" id="PTHR44688">
    <property type="entry name" value="DNA-BINDING TRANSCRIPTIONAL ACTIVATOR DEVR_DOSR"/>
    <property type="match status" value="1"/>
</dbReference>
<evidence type="ECO:0000313" key="5">
    <source>
        <dbReference type="EMBL" id="KAA5841971.1"/>
    </source>
</evidence>
<evidence type="ECO:0000313" key="6">
    <source>
        <dbReference type="Proteomes" id="UP000323924"/>
    </source>
</evidence>
<dbReference type="RefSeq" id="WP_087090752.1">
    <property type="nucleotide sequence ID" value="NZ_FMCZ01000003.1"/>
</dbReference>
<organism evidence="5 6">
    <name type="scientific">Pseudomonas chlororaphis</name>
    <dbReference type="NCBI Taxonomy" id="587753"/>
    <lineage>
        <taxon>Bacteria</taxon>
        <taxon>Pseudomonadati</taxon>
        <taxon>Pseudomonadota</taxon>
        <taxon>Gammaproteobacteria</taxon>
        <taxon>Pseudomonadales</taxon>
        <taxon>Pseudomonadaceae</taxon>
        <taxon>Pseudomonas</taxon>
    </lineage>
</organism>
<dbReference type="SMART" id="SM00421">
    <property type="entry name" value="HTH_LUXR"/>
    <property type="match status" value="1"/>
</dbReference>
<feature type="domain" description="HTH luxR-type" evidence="4">
    <location>
        <begin position="195"/>
        <end position="260"/>
    </location>
</feature>
<dbReference type="CDD" id="cd06170">
    <property type="entry name" value="LuxR_C_like"/>
    <property type="match status" value="1"/>
</dbReference>
<dbReference type="Pfam" id="PF00196">
    <property type="entry name" value="GerE"/>
    <property type="match status" value="1"/>
</dbReference>
<accession>A0AB34C5Q0</accession>
<dbReference type="PROSITE" id="PS50043">
    <property type="entry name" value="HTH_LUXR_2"/>
    <property type="match status" value="1"/>
</dbReference>